<dbReference type="AlphaFoldDB" id="A0A8J5IC81"/>
<dbReference type="Proteomes" id="UP000709295">
    <property type="component" value="Unassembled WGS sequence"/>
</dbReference>
<proteinExistence type="predicted"/>
<evidence type="ECO:0000313" key="2">
    <source>
        <dbReference type="EMBL" id="KAG6943456.1"/>
    </source>
</evidence>
<sequence length="115" mass="12736">MSKMHVGTRVRGKTKKLRGKVGVIKIVRREFRQIKYDMQWSTVCVETVAGRSIVADLTARADQMPGDEPEVIGDPAYSTFTELLRASNAVCIGDTESPSSSDDEEIDEIVEDTSE</sequence>
<dbReference type="EMBL" id="JAENGY010002699">
    <property type="protein sequence ID" value="KAG6943456.1"/>
    <property type="molecule type" value="Genomic_DNA"/>
</dbReference>
<keyword evidence="3" id="KW-1185">Reference proteome</keyword>
<gene>
    <name evidence="2" type="ORF">JG688_00017590</name>
</gene>
<protein>
    <submittedName>
        <fullName evidence="2">Uncharacterized protein</fullName>
    </submittedName>
</protein>
<feature type="compositionally biased region" description="Acidic residues" evidence="1">
    <location>
        <begin position="101"/>
        <end position="115"/>
    </location>
</feature>
<accession>A0A8J5IC81</accession>
<reference evidence="2" key="1">
    <citation type="submission" date="2021-01" db="EMBL/GenBank/DDBJ databases">
        <title>Phytophthora aleatoria, a newly-described species from Pinus radiata is distinct from Phytophthora cactorum isolates based on comparative genomics.</title>
        <authorList>
            <person name="Mcdougal R."/>
            <person name="Panda P."/>
            <person name="Williams N."/>
            <person name="Studholme D.J."/>
        </authorList>
    </citation>
    <scope>NUCLEOTIDE SEQUENCE</scope>
    <source>
        <strain evidence="2">NZFS 4037</strain>
    </source>
</reference>
<comment type="caution">
    <text evidence="2">The sequence shown here is derived from an EMBL/GenBank/DDBJ whole genome shotgun (WGS) entry which is preliminary data.</text>
</comment>
<name>A0A8J5IC81_9STRA</name>
<organism evidence="2 3">
    <name type="scientific">Phytophthora aleatoria</name>
    <dbReference type="NCBI Taxonomy" id="2496075"/>
    <lineage>
        <taxon>Eukaryota</taxon>
        <taxon>Sar</taxon>
        <taxon>Stramenopiles</taxon>
        <taxon>Oomycota</taxon>
        <taxon>Peronosporomycetes</taxon>
        <taxon>Peronosporales</taxon>
        <taxon>Peronosporaceae</taxon>
        <taxon>Phytophthora</taxon>
    </lineage>
</organism>
<evidence type="ECO:0000256" key="1">
    <source>
        <dbReference type="SAM" id="MobiDB-lite"/>
    </source>
</evidence>
<evidence type="ECO:0000313" key="3">
    <source>
        <dbReference type="Proteomes" id="UP000709295"/>
    </source>
</evidence>
<feature type="region of interest" description="Disordered" evidence="1">
    <location>
        <begin position="91"/>
        <end position="115"/>
    </location>
</feature>